<protein>
    <submittedName>
        <fullName evidence="6">SLC13 family permease</fullName>
    </submittedName>
</protein>
<feature type="transmembrane region" description="Helical" evidence="5">
    <location>
        <begin position="35"/>
        <end position="65"/>
    </location>
</feature>
<feature type="transmembrane region" description="Helical" evidence="5">
    <location>
        <begin position="214"/>
        <end position="233"/>
    </location>
</feature>
<keyword evidence="3 5" id="KW-1133">Transmembrane helix</keyword>
<feature type="transmembrane region" description="Helical" evidence="5">
    <location>
        <begin position="262"/>
        <end position="278"/>
    </location>
</feature>
<evidence type="ECO:0000256" key="1">
    <source>
        <dbReference type="ARBA" id="ARBA00004141"/>
    </source>
</evidence>
<feature type="transmembrane region" description="Helical" evidence="5">
    <location>
        <begin position="392"/>
        <end position="415"/>
    </location>
</feature>
<feature type="transmembrane region" description="Helical" evidence="5">
    <location>
        <begin position="117"/>
        <end position="135"/>
    </location>
</feature>
<feature type="transmembrane region" description="Helical" evidence="5">
    <location>
        <begin position="167"/>
        <end position="194"/>
    </location>
</feature>
<feature type="transmembrane region" description="Helical" evidence="5">
    <location>
        <begin position="284"/>
        <end position="305"/>
    </location>
</feature>
<dbReference type="PANTHER" id="PTHR10283">
    <property type="entry name" value="SOLUTE CARRIER FAMILY 13 MEMBER"/>
    <property type="match status" value="1"/>
</dbReference>
<keyword evidence="2 5" id="KW-0812">Transmembrane</keyword>
<gene>
    <name evidence="6" type="ORF">E3U55_10620</name>
</gene>
<keyword evidence="4 5" id="KW-0472">Membrane</keyword>
<reference evidence="6 7" key="1">
    <citation type="submission" date="2019-03" db="EMBL/GenBank/DDBJ databases">
        <authorList>
            <person name="He R.-H."/>
        </authorList>
    </citation>
    <scope>NUCLEOTIDE SEQUENCE [LARGE SCALE GENOMIC DNA]</scope>
    <source>
        <strain evidence="7">SH 714</strain>
    </source>
</reference>
<proteinExistence type="predicted"/>
<dbReference type="Pfam" id="PF00939">
    <property type="entry name" value="Na_sulph_symp"/>
    <property type="match status" value="1"/>
</dbReference>
<evidence type="ECO:0000256" key="5">
    <source>
        <dbReference type="SAM" id="Phobius"/>
    </source>
</evidence>
<evidence type="ECO:0000256" key="3">
    <source>
        <dbReference type="ARBA" id="ARBA00022989"/>
    </source>
</evidence>
<dbReference type="EMBL" id="SOPW01000010">
    <property type="protein sequence ID" value="TFB19604.1"/>
    <property type="molecule type" value="Genomic_DNA"/>
</dbReference>
<sequence>MKKFGILIVLAGFFYLAIHSGLLDSFTANQQLTLLILAIAIYLWTAAPIPAGPSSILVLALMIGLGVAEQEESAFRGFLSPALYFIVLLSLISQVLVKVGFDQVVAEVFQKASKGRVSRIMVGLPLLLLVLPIFLPSAMARYKILYPLISKINSLYGFDQRSLFKKFGLYIISFFNQNATLIIFTGGGFSVFAYQLMVEYGVGRLSWTDWFTLMFIPLWMSMLLSALVIFLFLKWKTASSELVDAPFEEEVGHSVLEKHNQFWPVVIAFAVMILTWVFTDPNVVPIIIPPMLLVVFYALPQIGIVDNRLIRSFDWESFLLLGTSFSLGLLLSNNGTAQVMANSLAKIMPTDSNTFLLVLSVVCFIWLLRLLFTNSSSAIAVIFPIMISYAEIVHISPLALSMLMVMVIGGTLLIPIHSPSTFYAGQEGVFTKGEILTIGFISSTIMSSIAIAAVFLYW</sequence>
<dbReference type="GO" id="GO:0022857">
    <property type="term" value="F:transmembrane transporter activity"/>
    <property type="evidence" value="ECO:0007669"/>
    <property type="project" value="InterPro"/>
</dbReference>
<comment type="subcellular location">
    <subcellularLocation>
        <location evidence="1">Membrane</location>
        <topology evidence="1">Multi-pass membrane protein</topology>
    </subcellularLocation>
</comment>
<organism evidence="6 7">
    <name type="scientific">Filobacillus milosensis</name>
    <dbReference type="NCBI Taxonomy" id="94137"/>
    <lineage>
        <taxon>Bacteria</taxon>
        <taxon>Bacillati</taxon>
        <taxon>Bacillota</taxon>
        <taxon>Bacilli</taxon>
        <taxon>Bacillales</taxon>
        <taxon>Bacillaceae</taxon>
        <taxon>Filobacillus</taxon>
    </lineage>
</organism>
<evidence type="ECO:0000313" key="6">
    <source>
        <dbReference type="EMBL" id="TFB19604.1"/>
    </source>
</evidence>
<feature type="transmembrane region" description="Helical" evidence="5">
    <location>
        <begin position="354"/>
        <end position="372"/>
    </location>
</feature>
<dbReference type="Proteomes" id="UP000297975">
    <property type="component" value="Unassembled WGS sequence"/>
</dbReference>
<feature type="transmembrane region" description="Helical" evidence="5">
    <location>
        <begin position="435"/>
        <end position="457"/>
    </location>
</feature>
<dbReference type="OrthoDB" id="2386058at2"/>
<evidence type="ECO:0000313" key="7">
    <source>
        <dbReference type="Proteomes" id="UP000297975"/>
    </source>
</evidence>
<dbReference type="GO" id="GO:0005886">
    <property type="term" value="C:plasma membrane"/>
    <property type="evidence" value="ECO:0007669"/>
    <property type="project" value="TreeGrafter"/>
</dbReference>
<name>A0A4Y8IJX9_9BACI</name>
<evidence type="ECO:0000256" key="2">
    <source>
        <dbReference type="ARBA" id="ARBA00022692"/>
    </source>
</evidence>
<feature type="transmembrane region" description="Helical" evidence="5">
    <location>
        <begin position="317"/>
        <end position="334"/>
    </location>
</feature>
<comment type="caution">
    <text evidence="6">The sequence shown here is derived from an EMBL/GenBank/DDBJ whole genome shotgun (WGS) entry which is preliminary data.</text>
</comment>
<dbReference type="AlphaFoldDB" id="A0A4Y8IJX9"/>
<dbReference type="RefSeq" id="WP_134340402.1">
    <property type="nucleotide sequence ID" value="NZ_SOPW01000010.1"/>
</dbReference>
<accession>A0A4Y8IJX9</accession>
<dbReference type="InterPro" id="IPR001898">
    <property type="entry name" value="SLC13A/DASS"/>
</dbReference>
<evidence type="ECO:0000256" key="4">
    <source>
        <dbReference type="ARBA" id="ARBA00023136"/>
    </source>
</evidence>
<feature type="transmembrane region" description="Helical" evidence="5">
    <location>
        <begin position="77"/>
        <end position="97"/>
    </location>
</feature>
<keyword evidence="7" id="KW-1185">Reference proteome</keyword>